<reference evidence="1" key="1">
    <citation type="submission" date="2023-07" db="EMBL/GenBank/DDBJ databases">
        <title>Chromosome-level Genome Assembly of Striped Snakehead (Channa striata).</title>
        <authorList>
            <person name="Liu H."/>
        </authorList>
    </citation>
    <scope>NUCLEOTIDE SEQUENCE</scope>
    <source>
        <strain evidence="1">Gz</strain>
        <tissue evidence="1">Muscle</tissue>
    </source>
</reference>
<organism evidence="1 2">
    <name type="scientific">Channa striata</name>
    <name type="common">Snakehead murrel</name>
    <name type="synonym">Ophicephalus striatus</name>
    <dbReference type="NCBI Taxonomy" id="64152"/>
    <lineage>
        <taxon>Eukaryota</taxon>
        <taxon>Metazoa</taxon>
        <taxon>Chordata</taxon>
        <taxon>Craniata</taxon>
        <taxon>Vertebrata</taxon>
        <taxon>Euteleostomi</taxon>
        <taxon>Actinopterygii</taxon>
        <taxon>Neopterygii</taxon>
        <taxon>Teleostei</taxon>
        <taxon>Neoteleostei</taxon>
        <taxon>Acanthomorphata</taxon>
        <taxon>Anabantaria</taxon>
        <taxon>Anabantiformes</taxon>
        <taxon>Channoidei</taxon>
        <taxon>Channidae</taxon>
        <taxon>Channa</taxon>
    </lineage>
</organism>
<name>A0AA88NGR7_CHASR</name>
<dbReference type="Proteomes" id="UP001187415">
    <property type="component" value="Unassembled WGS sequence"/>
</dbReference>
<comment type="caution">
    <text evidence="1">The sequence shown here is derived from an EMBL/GenBank/DDBJ whole genome shotgun (WGS) entry which is preliminary data.</text>
</comment>
<dbReference type="EMBL" id="JAUPFM010000003">
    <property type="protein sequence ID" value="KAK2856882.1"/>
    <property type="molecule type" value="Genomic_DNA"/>
</dbReference>
<keyword evidence="2" id="KW-1185">Reference proteome</keyword>
<dbReference type="AlphaFoldDB" id="A0AA88NGR7"/>
<evidence type="ECO:0000313" key="1">
    <source>
        <dbReference type="EMBL" id="KAK2856882.1"/>
    </source>
</evidence>
<evidence type="ECO:0000313" key="2">
    <source>
        <dbReference type="Proteomes" id="UP001187415"/>
    </source>
</evidence>
<proteinExistence type="predicted"/>
<sequence length="66" mass="7751">MTTICNINLNTLMQADQREIVCTGSHRGNFMVHFCDVCVLQTLGYVIHHFDISDYWYVEKQLHVTF</sequence>
<protein>
    <submittedName>
        <fullName evidence="1">Uncharacterized protein</fullName>
    </submittedName>
</protein>
<gene>
    <name evidence="1" type="ORF">Q5P01_005617</name>
</gene>
<accession>A0AA88NGR7</accession>